<reference evidence="2" key="1">
    <citation type="submission" date="2015-11" db="EMBL/GenBank/DDBJ databases">
        <title>De novo transcriptome assembly of four potential Pierce s Disease insect vectors from Arizona vineyards.</title>
        <authorList>
            <person name="Tassone E.E."/>
        </authorList>
    </citation>
    <scope>NUCLEOTIDE SEQUENCE</scope>
</reference>
<evidence type="ECO:0000313" key="2">
    <source>
        <dbReference type="EMBL" id="JAT35522.1"/>
    </source>
</evidence>
<name>A0A1B6MHZ4_9HEMI</name>
<evidence type="ECO:0000256" key="1">
    <source>
        <dbReference type="SAM" id="SignalP"/>
    </source>
</evidence>
<proteinExistence type="predicted"/>
<dbReference type="EMBL" id="GEBQ01004455">
    <property type="protein sequence ID" value="JAT35522.1"/>
    <property type="molecule type" value="Transcribed_RNA"/>
</dbReference>
<keyword evidence="1" id="KW-0732">Signal</keyword>
<accession>A0A1B6MHZ4</accession>
<organism evidence="2">
    <name type="scientific">Graphocephala atropunctata</name>
    <dbReference type="NCBI Taxonomy" id="36148"/>
    <lineage>
        <taxon>Eukaryota</taxon>
        <taxon>Metazoa</taxon>
        <taxon>Ecdysozoa</taxon>
        <taxon>Arthropoda</taxon>
        <taxon>Hexapoda</taxon>
        <taxon>Insecta</taxon>
        <taxon>Pterygota</taxon>
        <taxon>Neoptera</taxon>
        <taxon>Paraneoptera</taxon>
        <taxon>Hemiptera</taxon>
        <taxon>Auchenorrhyncha</taxon>
        <taxon>Membracoidea</taxon>
        <taxon>Cicadellidae</taxon>
        <taxon>Cicadellinae</taxon>
        <taxon>Cicadellini</taxon>
        <taxon>Graphocephala</taxon>
    </lineage>
</organism>
<gene>
    <name evidence="2" type="ORF">g.30730</name>
</gene>
<feature type="chain" id="PRO_5008588319" evidence="1">
    <location>
        <begin position="17"/>
        <end position="143"/>
    </location>
</feature>
<protein>
    <submittedName>
        <fullName evidence="2">Uncharacterized protein</fullName>
    </submittedName>
</protein>
<feature type="signal peptide" evidence="1">
    <location>
        <begin position="1"/>
        <end position="16"/>
    </location>
</feature>
<sequence length="143" mass="16273">MIKALLVFLFLKTTSSQNYNFLGNLVQNITSIYKNPQLCTSECLFHVVESYLAHLLDLETAIGNSTHGSLIGTQIGDKQKPEHLDKIPLAKISSVYEWGEPEVDRFMITVSKTRRTWHNILQALKGKRNSSIDHLDLNINYVQ</sequence>
<dbReference type="AlphaFoldDB" id="A0A1B6MHZ4"/>